<keyword evidence="2" id="KW-1185">Reference proteome</keyword>
<sequence>MFFPKSTDMLSSLSSSTVYSISGWHSKSVELARGTKLRIQHYTQPSLKTKMLSSSTVFGEVTRTH</sequence>
<organism evidence="1 2">
    <name type="scientific">Brassica cretica</name>
    <name type="common">Mustard</name>
    <dbReference type="NCBI Taxonomy" id="69181"/>
    <lineage>
        <taxon>Eukaryota</taxon>
        <taxon>Viridiplantae</taxon>
        <taxon>Streptophyta</taxon>
        <taxon>Embryophyta</taxon>
        <taxon>Tracheophyta</taxon>
        <taxon>Spermatophyta</taxon>
        <taxon>Magnoliopsida</taxon>
        <taxon>eudicotyledons</taxon>
        <taxon>Gunneridae</taxon>
        <taxon>Pentapetalae</taxon>
        <taxon>rosids</taxon>
        <taxon>malvids</taxon>
        <taxon>Brassicales</taxon>
        <taxon>Brassicaceae</taxon>
        <taxon>Brassiceae</taxon>
        <taxon>Brassica</taxon>
    </lineage>
</organism>
<protein>
    <submittedName>
        <fullName evidence="1">Uncharacterized protein</fullName>
    </submittedName>
</protein>
<dbReference type="Proteomes" id="UP000266723">
    <property type="component" value="Unassembled WGS sequence"/>
</dbReference>
<evidence type="ECO:0000313" key="1">
    <source>
        <dbReference type="EMBL" id="KAF3547056.1"/>
    </source>
</evidence>
<reference evidence="1 2" key="1">
    <citation type="journal article" date="2020" name="BMC Genomics">
        <title>Intraspecific diversification of the crop wild relative Brassica cretica Lam. using demographic model selection.</title>
        <authorList>
            <person name="Kioukis A."/>
            <person name="Michalopoulou V.A."/>
            <person name="Briers L."/>
            <person name="Pirintsos S."/>
            <person name="Studholme D.J."/>
            <person name="Pavlidis P."/>
            <person name="Sarris P.F."/>
        </authorList>
    </citation>
    <scope>NUCLEOTIDE SEQUENCE [LARGE SCALE GENOMIC DNA]</scope>
    <source>
        <strain evidence="2">cv. PFS-1207/04</strain>
    </source>
</reference>
<gene>
    <name evidence="1" type="ORF">DY000_02009506</name>
</gene>
<comment type="caution">
    <text evidence="1">The sequence shown here is derived from an EMBL/GenBank/DDBJ whole genome shotgun (WGS) entry which is preliminary data.</text>
</comment>
<name>A0ABQ7C4H9_BRACR</name>
<proteinExistence type="predicted"/>
<dbReference type="EMBL" id="QGKV02000832">
    <property type="protein sequence ID" value="KAF3547056.1"/>
    <property type="molecule type" value="Genomic_DNA"/>
</dbReference>
<evidence type="ECO:0000313" key="2">
    <source>
        <dbReference type="Proteomes" id="UP000266723"/>
    </source>
</evidence>
<accession>A0ABQ7C4H9</accession>